<accession>A0A1Y5TGT3</accession>
<keyword evidence="1" id="KW-1133">Transmembrane helix</keyword>
<organism evidence="2 3">
    <name type="scientific">Roseovarius litorisediminis</name>
    <dbReference type="NCBI Taxonomy" id="1312363"/>
    <lineage>
        <taxon>Bacteria</taxon>
        <taxon>Pseudomonadati</taxon>
        <taxon>Pseudomonadota</taxon>
        <taxon>Alphaproteobacteria</taxon>
        <taxon>Rhodobacterales</taxon>
        <taxon>Roseobacteraceae</taxon>
        <taxon>Roseovarius</taxon>
    </lineage>
</organism>
<evidence type="ECO:0000256" key="1">
    <source>
        <dbReference type="SAM" id="Phobius"/>
    </source>
</evidence>
<evidence type="ECO:0008006" key="4">
    <source>
        <dbReference type="Google" id="ProtNLM"/>
    </source>
</evidence>
<keyword evidence="1" id="KW-0472">Membrane</keyword>
<gene>
    <name evidence="2" type="ORF">PEL8287_03348</name>
</gene>
<protein>
    <recommendedName>
        <fullName evidence="4">SPW repeat protein</fullName>
    </recommendedName>
</protein>
<reference evidence="2 3" key="1">
    <citation type="submission" date="2017-03" db="EMBL/GenBank/DDBJ databases">
        <authorList>
            <person name="Afonso C.L."/>
            <person name="Miller P.J."/>
            <person name="Scott M.A."/>
            <person name="Spackman E."/>
            <person name="Goraichik I."/>
            <person name="Dimitrov K.M."/>
            <person name="Suarez D.L."/>
            <person name="Swayne D.E."/>
        </authorList>
    </citation>
    <scope>NUCLEOTIDE SEQUENCE [LARGE SCALE GENOMIC DNA]</scope>
    <source>
        <strain evidence="2 3">CECT 8287</strain>
    </source>
</reference>
<feature type="transmembrane region" description="Helical" evidence="1">
    <location>
        <begin position="43"/>
        <end position="61"/>
    </location>
</feature>
<dbReference type="RefSeq" id="WP_085893558.1">
    <property type="nucleotide sequence ID" value="NZ_FWFL01000010.1"/>
</dbReference>
<feature type="transmembrane region" description="Helical" evidence="1">
    <location>
        <begin position="73"/>
        <end position="90"/>
    </location>
</feature>
<evidence type="ECO:0000313" key="2">
    <source>
        <dbReference type="EMBL" id="SLN61694.1"/>
    </source>
</evidence>
<dbReference type="AlphaFoldDB" id="A0A1Y5TGT3"/>
<name>A0A1Y5TGT3_9RHOB</name>
<keyword evidence="1" id="KW-0812">Transmembrane</keyword>
<feature type="transmembrane region" description="Helical" evidence="1">
    <location>
        <begin position="12"/>
        <end position="37"/>
    </location>
</feature>
<keyword evidence="3" id="KW-1185">Reference proteome</keyword>
<dbReference type="OrthoDB" id="7859631at2"/>
<dbReference type="EMBL" id="FWFL01000010">
    <property type="protein sequence ID" value="SLN61694.1"/>
    <property type="molecule type" value="Genomic_DNA"/>
</dbReference>
<dbReference type="Proteomes" id="UP000193827">
    <property type="component" value="Unassembled WGS sequence"/>
</dbReference>
<evidence type="ECO:0000313" key="3">
    <source>
        <dbReference type="Proteomes" id="UP000193827"/>
    </source>
</evidence>
<sequence length="129" mass="14338">MIVEIWQSFRRMPLWVQIWVALILVPVNLAALCFWSAPSGGVVAVLAIGAMALNGVIMLIERGFSKLMAVPHVLIWTPLVVLIALLLASGELPESFRSYLLALLLVDVISLAFDVPDSWKWWKGDREIA</sequence>
<proteinExistence type="predicted"/>